<protein>
    <submittedName>
        <fullName evidence="1">Uncharacterized protein</fullName>
    </submittedName>
</protein>
<dbReference type="Proteomes" id="UP000272942">
    <property type="component" value="Unassembled WGS sequence"/>
</dbReference>
<gene>
    <name evidence="1" type="ORF">ECPE_LOCUS17831</name>
</gene>
<proteinExistence type="predicted"/>
<keyword evidence="2" id="KW-1185">Reference proteome</keyword>
<reference evidence="1 2" key="1">
    <citation type="submission" date="2018-11" db="EMBL/GenBank/DDBJ databases">
        <authorList>
            <consortium name="Pathogen Informatics"/>
        </authorList>
    </citation>
    <scope>NUCLEOTIDE SEQUENCE [LARGE SCALE GENOMIC DNA]</scope>
    <source>
        <strain evidence="1 2">Egypt</strain>
    </source>
</reference>
<accession>A0A3P8HLE0</accession>
<sequence>MRVEFDHFSTGYSEITPFDLGLSMLRFVRLDSTAKKKGLQKLKDNPDLIGKSVSFASYKALYDFLYVVDDFSSALKLFRIAKHSVSKGKFTFIQYFQVKRRHREIPQLRVPFSFVRLSVIPANFPCTSHSDVDRWTGKGYAQCII</sequence>
<name>A0A3P8HLE0_9TREM</name>
<evidence type="ECO:0000313" key="1">
    <source>
        <dbReference type="EMBL" id="VDP95151.1"/>
    </source>
</evidence>
<dbReference type="AlphaFoldDB" id="A0A3P8HLE0"/>
<evidence type="ECO:0000313" key="2">
    <source>
        <dbReference type="Proteomes" id="UP000272942"/>
    </source>
</evidence>
<organism evidence="1 2">
    <name type="scientific">Echinostoma caproni</name>
    <dbReference type="NCBI Taxonomy" id="27848"/>
    <lineage>
        <taxon>Eukaryota</taxon>
        <taxon>Metazoa</taxon>
        <taxon>Spiralia</taxon>
        <taxon>Lophotrochozoa</taxon>
        <taxon>Platyhelminthes</taxon>
        <taxon>Trematoda</taxon>
        <taxon>Digenea</taxon>
        <taxon>Plagiorchiida</taxon>
        <taxon>Echinostomata</taxon>
        <taxon>Echinostomatoidea</taxon>
        <taxon>Echinostomatidae</taxon>
        <taxon>Echinostoma</taxon>
    </lineage>
</organism>
<dbReference type="EMBL" id="UZAN01071993">
    <property type="protein sequence ID" value="VDP95151.1"/>
    <property type="molecule type" value="Genomic_DNA"/>
</dbReference>